<evidence type="ECO:0000313" key="3">
    <source>
        <dbReference type="Proteomes" id="UP000009080"/>
    </source>
</evidence>
<evidence type="ECO:0000256" key="1">
    <source>
        <dbReference type="SAM" id="SignalP"/>
    </source>
</evidence>
<feature type="chain" id="PRO_5002959673" evidence="1">
    <location>
        <begin position="20"/>
        <end position="68"/>
    </location>
</feature>
<organism evidence="2 3">
    <name type="scientific">Teredinibacter turnerae (strain ATCC 39867 / T7901)</name>
    <dbReference type="NCBI Taxonomy" id="377629"/>
    <lineage>
        <taxon>Bacteria</taxon>
        <taxon>Pseudomonadati</taxon>
        <taxon>Pseudomonadota</taxon>
        <taxon>Gammaproteobacteria</taxon>
        <taxon>Cellvibrionales</taxon>
        <taxon>Cellvibrionaceae</taxon>
        <taxon>Teredinibacter</taxon>
    </lineage>
</organism>
<keyword evidence="3" id="KW-1185">Reference proteome</keyword>
<dbReference type="STRING" id="377629.TERTU_2190"/>
<feature type="signal peptide" evidence="1">
    <location>
        <begin position="1"/>
        <end position="19"/>
    </location>
</feature>
<keyword evidence="1" id="KW-0732">Signal</keyword>
<protein>
    <submittedName>
        <fullName evidence="2">Uncharacterized protein</fullName>
    </submittedName>
</protein>
<reference evidence="2 3" key="1">
    <citation type="journal article" date="2009" name="PLoS ONE">
        <title>The complete genome of Teredinibacter turnerae T7901: an intracellular endosymbiont of marine wood-boring bivalves (shipworms).</title>
        <authorList>
            <person name="Yang J.C."/>
            <person name="Madupu R."/>
            <person name="Durkin A.S."/>
            <person name="Ekborg N.A."/>
            <person name="Pedamallu C.S."/>
            <person name="Hostetler J.B."/>
            <person name="Radune D."/>
            <person name="Toms B.S."/>
            <person name="Henrissat B."/>
            <person name="Coutinho P.M."/>
            <person name="Schwarz S."/>
            <person name="Field L."/>
            <person name="Trindade-Silva A.E."/>
            <person name="Soares C.A.G."/>
            <person name="Elshahawi S."/>
            <person name="Hanora A."/>
            <person name="Schmidt E.W."/>
            <person name="Haygood M.G."/>
            <person name="Posfai J."/>
            <person name="Benner J."/>
            <person name="Madinger C."/>
            <person name="Nove J."/>
            <person name="Anton B."/>
            <person name="Chaudhary K."/>
            <person name="Foster J."/>
            <person name="Holman A."/>
            <person name="Kumar S."/>
            <person name="Lessard P.A."/>
            <person name="Luyten Y.A."/>
            <person name="Slatko B."/>
            <person name="Wood N."/>
            <person name="Wu B."/>
            <person name="Teplitski M."/>
            <person name="Mougous J.D."/>
            <person name="Ward N."/>
            <person name="Eisen J.A."/>
            <person name="Badger J.H."/>
            <person name="Distel D.L."/>
        </authorList>
    </citation>
    <scope>NUCLEOTIDE SEQUENCE [LARGE SCALE GENOMIC DNA]</scope>
    <source>
        <strain evidence="3">ATCC 39867 / T7901</strain>
    </source>
</reference>
<evidence type="ECO:0000313" key="2">
    <source>
        <dbReference type="EMBL" id="ACS93558.1"/>
    </source>
</evidence>
<sequence>MDKYIKVVFFLLLSNVCISAEMPTSARSKKAIANVKPELVAQLKRAGLEYGNPIYIRILKKHRNLSCG</sequence>
<dbReference type="HOGENOM" id="CLU_2792615_0_0_6"/>
<gene>
    <name evidence="2" type="ordered locus">TERTU_2190</name>
</gene>
<dbReference type="AlphaFoldDB" id="C6AR14"/>
<dbReference type="EMBL" id="CP001614">
    <property type="protein sequence ID" value="ACS93558.1"/>
    <property type="molecule type" value="Genomic_DNA"/>
</dbReference>
<proteinExistence type="predicted"/>
<dbReference type="KEGG" id="ttu:TERTU_2190"/>
<accession>C6AR14</accession>
<dbReference type="Proteomes" id="UP000009080">
    <property type="component" value="Chromosome"/>
</dbReference>
<name>C6AR14_TERTT</name>